<protein>
    <submittedName>
        <fullName evidence="1">Uncharacterized protein</fullName>
    </submittedName>
</protein>
<dbReference type="Proteomes" id="UP000629468">
    <property type="component" value="Unassembled WGS sequence"/>
</dbReference>
<evidence type="ECO:0000313" key="1">
    <source>
        <dbReference type="EMBL" id="KAF7764085.1"/>
    </source>
</evidence>
<name>A0A8H7EYP2_AGABI</name>
<gene>
    <name evidence="1" type="ORF">Agabi119p4_8622</name>
</gene>
<accession>A0A8H7EYP2</accession>
<dbReference type="EMBL" id="JABXXO010000011">
    <property type="protein sequence ID" value="KAF7764085.1"/>
    <property type="molecule type" value="Genomic_DNA"/>
</dbReference>
<evidence type="ECO:0000313" key="2">
    <source>
        <dbReference type="Proteomes" id="UP000629468"/>
    </source>
</evidence>
<dbReference type="AlphaFoldDB" id="A0A8H7EYP2"/>
<sequence length="90" mass="10421">MSTNANINLTIQNREPASATMYQACRPPRSGTYNGRYRLGRRVNRSKQPGYCWEHGICRELNTQERQKWSAWLPRLLTMRDFSLGMDGVG</sequence>
<comment type="caution">
    <text evidence="1">The sequence shown here is derived from an EMBL/GenBank/DDBJ whole genome shotgun (WGS) entry which is preliminary data.</text>
</comment>
<reference evidence="1 2" key="1">
    <citation type="journal article" name="Sci. Rep.">
        <title>Telomere-to-telomere assembled and centromere annotated genomes of the two main subspecies of the button mushroom Agaricus bisporus reveal especially polymorphic chromosome ends.</title>
        <authorList>
            <person name="Sonnenberg A.S.M."/>
            <person name="Sedaghat-Telgerd N."/>
            <person name="Lavrijssen B."/>
            <person name="Ohm R.A."/>
            <person name="Hendrickx P.M."/>
            <person name="Scholtmeijer K."/>
            <person name="Baars J.J.P."/>
            <person name="van Peer A."/>
        </authorList>
    </citation>
    <scope>NUCLEOTIDE SEQUENCE [LARGE SCALE GENOMIC DNA]</scope>
    <source>
        <strain evidence="1 2">H119_p4</strain>
    </source>
</reference>
<proteinExistence type="predicted"/>
<organism evidence="1 2">
    <name type="scientific">Agaricus bisporus var. burnettii</name>
    <dbReference type="NCBI Taxonomy" id="192524"/>
    <lineage>
        <taxon>Eukaryota</taxon>
        <taxon>Fungi</taxon>
        <taxon>Dikarya</taxon>
        <taxon>Basidiomycota</taxon>
        <taxon>Agaricomycotina</taxon>
        <taxon>Agaricomycetes</taxon>
        <taxon>Agaricomycetidae</taxon>
        <taxon>Agaricales</taxon>
        <taxon>Agaricineae</taxon>
        <taxon>Agaricaceae</taxon>
        <taxon>Agaricus</taxon>
    </lineage>
</organism>